<dbReference type="SMART" id="SM00267">
    <property type="entry name" value="GGDEF"/>
    <property type="match status" value="1"/>
</dbReference>
<dbReference type="CDD" id="cd00130">
    <property type="entry name" value="PAS"/>
    <property type="match status" value="1"/>
</dbReference>
<dbReference type="SMART" id="SM00091">
    <property type="entry name" value="PAS"/>
    <property type="match status" value="1"/>
</dbReference>
<dbReference type="AlphaFoldDB" id="A0A3G2E9F1"/>
<evidence type="ECO:0000313" key="4">
    <source>
        <dbReference type="Proteomes" id="UP000279594"/>
    </source>
</evidence>
<dbReference type="InterPro" id="IPR013655">
    <property type="entry name" value="PAS_fold_3"/>
</dbReference>
<dbReference type="SUPFAM" id="SSF55781">
    <property type="entry name" value="GAF domain-like"/>
    <property type="match status" value="1"/>
</dbReference>
<dbReference type="InterPro" id="IPR029787">
    <property type="entry name" value="Nucleotide_cyclase"/>
</dbReference>
<gene>
    <name evidence="3" type="ORF">D9M09_14425</name>
</gene>
<evidence type="ECO:0000313" key="3">
    <source>
        <dbReference type="EMBL" id="AYM76861.1"/>
    </source>
</evidence>
<dbReference type="InterPro" id="IPR043128">
    <property type="entry name" value="Rev_trsase/Diguanyl_cyclase"/>
</dbReference>
<reference evidence="3 4" key="1">
    <citation type="submission" date="2018-10" db="EMBL/GenBank/DDBJ databases">
        <title>Effects of UV and annual dynamics of microbial communities in freshwater RAS systems.</title>
        <authorList>
            <person name="Bekkelund A.K."/>
            <person name="Hansen B.R."/>
            <person name="Stokken H."/>
            <person name="Eriksen B.F."/>
            <person name="Kashulin N.A."/>
        </authorList>
    </citation>
    <scope>NUCLEOTIDE SEQUENCE [LARGE SCALE GENOMIC DNA]</scope>
    <source>
        <strain evidence="3 4">BHSEK</strain>
    </source>
</reference>
<dbReference type="Gene3D" id="3.30.70.270">
    <property type="match status" value="1"/>
</dbReference>
<dbReference type="InterPro" id="IPR052163">
    <property type="entry name" value="DGC-Regulatory_Protein"/>
</dbReference>
<proteinExistence type="predicted"/>
<dbReference type="PANTHER" id="PTHR46663">
    <property type="entry name" value="DIGUANYLATE CYCLASE DGCT-RELATED"/>
    <property type="match status" value="1"/>
</dbReference>
<dbReference type="EMBL" id="CP033019">
    <property type="protein sequence ID" value="AYM76861.1"/>
    <property type="molecule type" value="Genomic_DNA"/>
</dbReference>
<name>A0A3G2E9F1_9BURK</name>
<feature type="domain" description="GGDEF" evidence="2">
    <location>
        <begin position="317"/>
        <end position="446"/>
    </location>
</feature>
<dbReference type="InterPro" id="IPR029016">
    <property type="entry name" value="GAF-like_dom_sf"/>
</dbReference>
<dbReference type="PANTHER" id="PTHR46663:SF3">
    <property type="entry name" value="SLL0267 PROTEIN"/>
    <property type="match status" value="1"/>
</dbReference>
<feature type="domain" description="PAS" evidence="1">
    <location>
        <begin position="18"/>
        <end position="75"/>
    </location>
</feature>
<keyword evidence="4" id="KW-1185">Reference proteome</keyword>
<dbReference type="InterPro" id="IPR035965">
    <property type="entry name" value="PAS-like_dom_sf"/>
</dbReference>
<dbReference type="RefSeq" id="WP_121669670.1">
    <property type="nucleotide sequence ID" value="NZ_CP033019.1"/>
</dbReference>
<dbReference type="SMART" id="SM00065">
    <property type="entry name" value="GAF"/>
    <property type="match status" value="1"/>
</dbReference>
<dbReference type="Pfam" id="PF00990">
    <property type="entry name" value="GGDEF"/>
    <property type="match status" value="1"/>
</dbReference>
<dbReference type="InterPro" id="IPR000014">
    <property type="entry name" value="PAS"/>
</dbReference>
<dbReference type="PROSITE" id="PS50887">
    <property type="entry name" value="GGDEF"/>
    <property type="match status" value="1"/>
</dbReference>
<dbReference type="InterPro" id="IPR003018">
    <property type="entry name" value="GAF"/>
</dbReference>
<dbReference type="CDD" id="cd01949">
    <property type="entry name" value="GGDEF"/>
    <property type="match status" value="1"/>
</dbReference>
<dbReference type="Pfam" id="PF13185">
    <property type="entry name" value="GAF_2"/>
    <property type="match status" value="1"/>
</dbReference>
<dbReference type="SUPFAM" id="SSF55785">
    <property type="entry name" value="PYP-like sensor domain (PAS domain)"/>
    <property type="match status" value="1"/>
</dbReference>
<dbReference type="Proteomes" id="UP000279594">
    <property type="component" value="Chromosome"/>
</dbReference>
<accession>A0A3G2E9F1</accession>
<dbReference type="SUPFAM" id="SSF55073">
    <property type="entry name" value="Nucleotide cyclase"/>
    <property type="match status" value="1"/>
</dbReference>
<organism evidence="3 4">
    <name type="scientific">Janthinobacterium agaricidamnosum</name>
    <dbReference type="NCBI Taxonomy" id="55508"/>
    <lineage>
        <taxon>Bacteria</taxon>
        <taxon>Pseudomonadati</taxon>
        <taxon>Pseudomonadota</taxon>
        <taxon>Betaproteobacteria</taxon>
        <taxon>Burkholderiales</taxon>
        <taxon>Oxalobacteraceae</taxon>
        <taxon>Janthinobacterium</taxon>
    </lineage>
</organism>
<evidence type="ECO:0000259" key="1">
    <source>
        <dbReference type="PROSITE" id="PS50112"/>
    </source>
</evidence>
<dbReference type="PROSITE" id="PS50112">
    <property type="entry name" value="PAS"/>
    <property type="match status" value="1"/>
</dbReference>
<dbReference type="NCBIfam" id="TIGR00229">
    <property type="entry name" value="sensory_box"/>
    <property type="match status" value="1"/>
</dbReference>
<sequence>MKHMISAPVASFTDLLLDAVCMVDVDGRFVFVSAACERIFGYTQQEMIGKLMLDMVAPADRARTLAAARAIMDGHAQTHFENRYLRKDGSLAHIMWSARWSAADQLRVAVARDITLLKQAQAKQAALYAISEAMQATQDLPALLYRIQHIIGEHLPARSLTLLLQDEHGAQPLMTCHAGDSAPQPTPSLASLLCDEVLRSGRPLLLQAGQLAGLPPALQTAAGALSSCWLAVPLYSSLGSIGALALQGGQDAVIGTAQDQDLLQFVAKQLATAIERRQLQTQMQFMAMHDELTRLPNRRLFHDRLHTAFARAHRQEGRLSLLFLDLNNFKRVNDDHGHACGDLLLQTVANRLRDCMRETDTLARMGGDEFVVLLESNVTPADVSLIEQKIHAALAAPLHLGNGQQLRITVSIGVAHYPEDGDTMQLLLRHADRAMYASKMLAAASR</sequence>
<dbReference type="Pfam" id="PF08447">
    <property type="entry name" value="PAS_3"/>
    <property type="match status" value="1"/>
</dbReference>
<dbReference type="InterPro" id="IPR000160">
    <property type="entry name" value="GGDEF_dom"/>
</dbReference>
<dbReference type="FunFam" id="3.30.70.270:FF:000001">
    <property type="entry name" value="Diguanylate cyclase domain protein"/>
    <property type="match status" value="1"/>
</dbReference>
<protein>
    <submittedName>
        <fullName evidence="3">Diguanylate cyclase</fullName>
    </submittedName>
</protein>
<dbReference type="NCBIfam" id="TIGR00254">
    <property type="entry name" value="GGDEF"/>
    <property type="match status" value="1"/>
</dbReference>
<evidence type="ECO:0000259" key="2">
    <source>
        <dbReference type="PROSITE" id="PS50887"/>
    </source>
</evidence>
<dbReference type="GO" id="GO:0003824">
    <property type="term" value="F:catalytic activity"/>
    <property type="evidence" value="ECO:0007669"/>
    <property type="project" value="UniProtKB-ARBA"/>
</dbReference>
<dbReference type="Gene3D" id="3.30.450.40">
    <property type="match status" value="1"/>
</dbReference>
<dbReference type="Gene3D" id="3.30.450.20">
    <property type="entry name" value="PAS domain"/>
    <property type="match status" value="1"/>
</dbReference>